<comment type="similarity">
    <text evidence="2">Belongs to the class-I pyridine nucleotide-disulfide oxidoreductase family.</text>
</comment>
<dbReference type="EMBL" id="BAAANC010000001">
    <property type="protein sequence ID" value="GAA1519497.1"/>
    <property type="molecule type" value="Genomic_DNA"/>
</dbReference>
<dbReference type="SUPFAM" id="SSF55424">
    <property type="entry name" value="FAD/NAD-linked reductases, dimerisation (C-terminal) domain"/>
    <property type="match status" value="1"/>
</dbReference>
<dbReference type="Proteomes" id="UP001500363">
    <property type="component" value="Unassembled WGS sequence"/>
</dbReference>
<evidence type="ECO:0000313" key="8">
    <source>
        <dbReference type="Proteomes" id="UP001500363"/>
    </source>
</evidence>
<keyword evidence="3" id="KW-0285">Flavoprotein</keyword>
<dbReference type="InterPro" id="IPR004099">
    <property type="entry name" value="Pyr_nucl-diS_OxRdtase_dimer"/>
</dbReference>
<organism evidence="7 8">
    <name type="scientific">Kribbella lupini</name>
    <dbReference type="NCBI Taxonomy" id="291602"/>
    <lineage>
        <taxon>Bacteria</taxon>
        <taxon>Bacillati</taxon>
        <taxon>Actinomycetota</taxon>
        <taxon>Actinomycetes</taxon>
        <taxon>Propionibacteriales</taxon>
        <taxon>Kribbellaceae</taxon>
        <taxon>Kribbella</taxon>
    </lineage>
</organism>
<dbReference type="InterPro" id="IPR016156">
    <property type="entry name" value="FAD/NAD-linked_Rdtase_dimer_sf"/>
</dbReference>
<dbReference type="RefSeq" id="WP_344172232.1">
    <property type="nucleotide sequence ID" value="NZ_BAAANC010000001.1"/>
</dbReference>
<comment type="cofactor">
    <cofactor evidence="1">
        <name>FAD</name>
        <dbReference type="ChEBI" id="CHEBI:57692"/>
    </cofactor>
</comment>
<evidence type="ECO:0000259" key="6">
    <source>
        <dbReference type="Pfam" id="PF07992"/>
    </source>
</evidence>
<dbReference type="Gene3D" id="3.50.50.60">
    <property type="entry name" value="FAD/NAD(P)-binding domain"/>
    <property type="match status" value="2"/>
</dbReference>
<accession>A0ABN2AI21</accession>
<evidence type="ECO:0000256" key="2">
    <source>
        <dbReference type="ARBA" id="ARBA00007532"/>
    </source>
</evidence>
<dbReference type="SUPFAM" id="SSF51905">
    <property type="entry name" value="FAD/NAD(P)-binding domain"/>
    <property type="match status" value="1"/>
</dbReference>
<dbReference type="Pfam" id="PF07992">
    <property type="entry name" value="Pyr_redox_2"/>
    <property type="match status" value="1"/>
</dbReference>
<dbReference type="PIRSF" id="PIRSF000350">
    <property type="entry name" value="Mercury_reductase_MerA"/>
    <property type="match status" value="1"/>
</dbReference>
<name>A0ABN2AI21_9ACTN</name>
<dbReference type="PRINTS" id="PR00368">
    <property type="entry name" value="FADPNR"/>
</dbReference>
<keyword evidence="4" id="KW-0274">FAD</keyword>
<feature type="domain" description="FAD/NAD(P)-binding" evidence="6">
    <location>
        <begin position="9"/>
        <end position="319"/>
    </location>
</feature>
<dbReference type="PRINTS" id="PR00411">
    <property type="entry name" value="PNDRDTASEI"/>
</dbReference>
<gene>
    <name evidence="7" type="ORF">GCM10009741_19730</name>
</gene>
<proteinExistence type="inferred from homology"/>
<dbReference type="InterPro" id="IPR023753">
    <property type="entry name" value="FAD/NAD-binding_dom"/>
</dbReference>
<dbReference type="InterPro" id="IPR036188">
    <property type="entry name" value="FAD/NAD-bd_sf"/>
</dbReference>
<dbReference type="InterPro" id="IPR001100">
    <property type="entry name" value="Pyr_nuc-diS_OxRdtase"/>
</dbReference>
<protein>
    <submittedName>
        <fullName evidence="7">NAD(P)/FAD-dependent oxidoreductase</fullName>
    </submittedName>
</protein>
<evidence type="ECO:0000256" key="3">
    <source>
        <dbReference type="ARBA" id="ARBA00022630"/>
    </source>
</evidence>
<evidence type="ECO:0000259" key="5">
    <source>
        <dbReference type="Pfam" id="PF02852"/>
    </source>
</evidence>
<dbReference type="PANTHER" id="PTHR43014">
    <property type="entry name" value="MERCURIC REDUCTASE"/>
    <property type="match status" value="1"/>
</dbReference>
<keyword evidence="8" id="KW-1185">Reference proteome</keyword>
<dbReference type="PANTHER" id="PTHR43014:SF2">
    <property type="entry name" value="MERCURIC REDUCTASE"/>
    <property type="match status" value="1"/>
</dbReference>
<dbReference type="Pfam" id="PF02852">
    <property type="entry name" value="Pyr_redox_dim"/>
    <property type="match status" value="1"/>
</dbReference>
<evidence type="ECO:0000256" key="1">
    <source>
        <dbReference type="ARBA" id="ARBA00001974"/>
    </source>
</evidence>
<evidence type="ECO:0000313" key="7">
    <source>
        <dbReference type="EMBL" id="GAA1519497.1"/>
    </source>
</evidence>
<comment type="caution">
    <text evidence="7">The sequence shown here is derived from an EMBL/GenBank/DDBJ whole genome shotgun (WGS) entry which is preliminary data.</text>
</comment>
<reference evidence="7 8" key="1">
    <citation type="journal article" date="2019" name="Int. J. Syst. Evol. Microbiol.">
        <title>The Global Catalogue of Microorganisms (GCM) 10K type strain sequencing project: providing services to taxonomists for standard genome sequencing and annotation.</title>
        <authorList>
            <consortium name="The Broad Institute Genomics Platform"/>
            <consortium name="The Broad Institute Genome Sequencing Center for Infectious Disease"/>
            <person name="Wu L."/>
            <person name="Ma J."/>
        </authorList>
    </citation>
    <scope>NUCLEOTIDE SEQUENCE [LARGE SCALE GENOMIC DNA]</scope>
    <source>
        <strain evidence="7 8">JCM 14303</strain>
    </source>
</reference>
<dbReference type="Gene3D" id="3.30.390.30">
    <property type="match status" value="1"/>
</dbReference>
<sequence>MDTKLGHDYDVIVLGGGAPGEHCAAALAKGGVRVAVVERELLGGECSYWACIPSKTLLRPGEALAEVREVPGAREAVTGAIDVPAALAWRDFMVSSYDDAGQVAWAAGAGVDVLRGSGRLDGPGAVMVGDRRYTAGDIVIAAGADPVLPPVLRDVPGVWTNREVTGMTEVPARMLVLGGGATGVEMSQALARMGSAVVLIERGEHLLGREPRAVGVAVATALAADGVDVRLGLDISRASWEDGEYVVVLADGSELRGDKLLAATGRRPRVEGIGLETVGITPNPRGIPVDDRLAVGPGLWAIGDITGLWQLTHVGEYQGRVVASNILGRPRTADYDAVPRVVFCYPQAASVGAADGPFTSTVQLSGVPRTATYTRAYDSQPGFLTIVSDGEVLIGAHAVGPEAGEWLQQATLAIRARVPVAVLLDVIQPFPTFSEAFLHVLRDLDEQLARPRSGVHLARS</sequence>
<evidence type="ECO:0000256" key="4">
    <source>
        <dbReference type="ARBA" id="ARBA00022827"/>
    </source>
</evidence>
<feature type="domain" description="Pyridine nucleotide-disulphide oxidoreductase dimerisation" evidence="5">
    <location>
        <begin position="338"/>
        <end position="438"/>
    </location>
</feature>